<comment type="caution">
    <text evidence="3">The sequence shown here is derived from an EMBL/GenBank/DDBJ whole genome shotgun (WGS) entry which is preliminary data.</text>
</comment>
<dbReference type="GO" id="GO:0003677">
    <property type="term" value="F:DNA binding"/>
    <property type="evidence" value="ECO:0007669"/>
    <property type="project" value="UniProtKB-KW"/>
</dbReference>
<dbReference type="InterPro" id="IPR000792">
    <property type="entry name" value="Tscrpt_reg_LuxR_C"/>
</dbReference>
<reference evidence="3 4" key="1">
    <citation type="submission" date="2010-04" db="EMBL/GenBank/DDBJ databases">
        <title>The Genome Sequence of Escherichia coli TA447.</title>
        <authorList>
            <consortium name="The Broad Institute Genome Sequencing Platform"/>
            <consortium name="The Broad Institute Genome Sequencing Center for Infectious Disease"/>
            <person name="Feldgarden M."/>
            <person name="Gordon D.M."/>
            <person name="Johnson J.R."/>
            <person name="Johnston B.D."/>
            <person name="Young S."/>
            <person name="Zeng Q."/>
            <person name="Koehrsen M."/>
            <person name="Alvarado L."/>
            <person name="Berlin A.M."/>
            <person name="Borenstein D."/>
            <person name="Chapman S.B."/>
            <person name="Chen Z."/>
            <person name="Engels R."/>
            <person name="Freedman E."/>
            <person name="Gellesch M."/>
            <person name="Goldberg J."/>
            <person name="Griggs A."/>
            <person name="Gujja S."/>
            <person name="Heilman E.R."/>
            <person name="Heiman D.I."/>
            <person name="Hepburn T.A."/>
            <person name="Howarth C."/>
            <person name="Jen D."/>
            <person name="Larson L."/>
            <person name="Mehta T."/>
            <person name="Park D."/>
            <person name="Pearson M."/>
            <person name="Richards J."/>
            <person name="Roberts A."/>
            <person name="Saif S."/>
            <person name="Shea T.D."/>
            <person name="Shenoy N."/>
            <person name="Sisk P."/>
            <person name="Stolte C."/>
            <person name="Sykes S.N."/>
            <person name="Walk T."/>
            <person name="White J."/>
            <person name="Yandava C."/>
            <person name="Haas B."/>
            <person name="Henn M.R."/>
            <person name="Nusbaum C."/>
            <person name="Birren B."/>
        </authorList>
    </citation>
    <scope>NUCLEOTIDE SEQUENCE [LARGE SCALE GENOMIC DNA]</scope>
    <source>
        <strain evidence="3 4">TA447</strain>
    </source>
</reference>
<organism evidence="3 4">
    <name type="scientific">Escherichia coli TA447</name>
    <dbReference type="NCBI Taxonomy" id="656447"/>
    <lineage>
        <taxon>Bacteria</taxon>
        <taxon>Pseudomonadati</taxon>
        <taxon>Pseudomonadota</taxon>
        <taxon>Gammaproteobacteria</taxon>
        <taxon>Enterobacterales</taxon>
        <taxon>Enterobacteriaceae</taxon>
        <taxon>Escherichia</taxon>
    </lineage>
</organism>
<name>A0A1X3ITP8_ECOLX</name>
<evidence type="ECO:0000313" key="3">
    <source>
        <dbReference type="EMBL" id="OSK88086.1"/>
    </source>
</evidence>
<evidence type="ECO:0000259" key="2">
    <source>
        <dbReference type="PROSITE" id="PS50043"/>
    </source>
</evidence>
<dbReference type="Proteomes" id="UP000193942">
    <property type="component" value="Unassembled WGS sequence"/>
</dbReference>
<dbReference type="CDD" id="cd06170">
    <property type="entry name" value="LuxR_C_like"/>
    <property type="match status" value="1"/>
</dbReference>
<dbReference type="AlphaFoldDB" id="A0A1X3ITP8"/>
<dbReference type="InterPro" id="IPR036388">
    <property type="entry name" value="WH-like_DNA-bd_sf"/>
</dbReference>
<feature type="domain" description="HTH luxR-type" evidence="2">
    <location>
        <begin position="13"/>
        <end position="78"/>
    </location>
</feature>
<dbReference type="SMART" id="SM00421">
    <property type="entry name" value="HTH_LUXR"/>
    <property type="match status" value="1"/>
</dbReference>
<keyword evidence="1" id="KW-0238">DNA-binding</keyword>
<dbReference type="InterPro" id="IPR016032">
    <property type="entry name" value="Sig_transdc_resp-reg_C-effctor"/>
</dbReference>
<evidence type="ECO:0000313" key="4">
    <source>
        <dbReference type="Proteomes" id="UP000193942"/>
    </source>
</evidence>
<proteinExistence type="predicted"/>
<dbReference type="PROSITE" id="PS50043">
    <property type="entry name" value="HTH_LUXR_2"/>
    <property type="match status" value="1"/>
</dbReference>
<dbReference type="Gene3D" id="1.10.10.10">
    <property type="entry name" value="Winged helix-like DNA-binding domain superfamily/Winged helix DNA-binding domain"/>
    <property type="match status" value="1"/>
</dbReference>
<dbReference type="Pfam" id="PF00196">
    <property type="entry name" value="GerE"/>
    <property type="match status" value="1"/>
</dbReference>
<dbReference type="PROSITE" id="PS00622">
    <property type="entry name" value="HTH_LUXR_1"/>
    <property type="match status" value="1"/>
</dbReference>
<accession>A0A1X3ITP8</accession>
<dbReference type="GO" id="GO:0006355">
    <property type="term" value="P:regulation of DNA-templated transcription"/>
    <property type="evidence" value="ECO:0007669"/>
    <property type="project" value="InterPro"/>
</dbReference>
<evidence type="ECO:0000256" key="1">
    <source>
        <dbReference type="ARBA" id="ARBA00023125"/>
    </source>
</evidence>
<protein>
    <submittedName>
        <fullName evidence="3">Bacterial regulatory protein, LuxR family</fullName>
    </submittedName>
</protein>
<dbReference type="EMBL" id="ADIZ01000046">
    <property type="protein sequence ID" value="OSK88086.1"/>
    <property type="molecule type" value="Genomic_DNA"/>
</dbReference>
<dbReference type="RefSeq" id="WP_085453371.1">
    <property type="nucleotide sequence ID" value="NZ_ADIZ01000046.1"/>
</dbReference>
<dbReference type="SUPFAM" id="SSF46894">
    <property type="entry name" value="C-terminal effector domain of the bipartite response regulators"/>
    <property type="match status" value="1"/>
</dbReference>
<sequence>MLKIKNDYFTLSVDLSSGRLTRKEKEIIRLLLAGYDAMTVSILTERSVKTVSTQKLSAYKKLGVKSDLTLFPVLIKRWGMQVSCHTQPLISGRPADAGSDLTHESGQ</sequence>
<gene>
    <name evidence="3" type="ORF">ECXG_04285</name>
</gene>